<dbReference type="EC" id="2.3.2.31" evidence="6"/>
<evidence type="ECO:0000256" key="7">
    <source>
        <dbReference type="ARBA" id="ARBA00022679"/>
    </source>
</evidence>
<comment type="catalytic activity">
    <reaction evidence="1">
        <text>[E2 ubiquitin-conjugating enzyme]-S-ubiquitinyl-L-cysteine + [acceptor protein]-L-lysine = [E2 ubiquitin-conjugating enzyme]-L-cysteine + [acceptor protein]-N(6)-ubiquitinyl-L-lysine.</text>
        <dbReference type="EC" id="2.3.2.31"/>
    </reaction>
</comment>
<keyword evidence="11" id="KW-0833">Ubl conjugation pathway</keyword>
<feature type="domain" description="RING-type" evidence="17">
    <location>
        <begin position="16"/>
        <end position="220"/>
    </location>
</feature>
<evidence type="ECO:0000313" key="18">
    <source>
        <dbReference type="EMBL" id="KAK4566516.1"/>
    </source>
</evidence>
<dbReference type="GO" id="GO:0061630">
    <property type="term" value="F:ubiquitin protein ligase activity"/>
    <property type="evidence" value="ECO:0007669"/>
    <property type="project" value="UniProtKB-EC"/>
</dbReference>
<evidence type="ECO:0000256" key="1">
    <source>
        <dbReference type="ARBA" id="ARBA00001798"/>
    </source>
</evidence>
<dbReference type="Proteomes" id="UP001324115">
    <property type="component" value="Unassembled WGS sequence"/>
</dbReference>
<comment type="similarity">
    <text evidence="5">Belongs to the RBR family. Ariadne subfamily.</text>
</comment>
<comment type="pathway">
    <text evidence="4">Protein modification; protein ubiquitination.</text>
</comment>
<dbReference type="FunFam" id="3.30.40.10:FF:000230">
    <property type="entry name" value="RBR-type E3 ubiquitin transferase"/>
    <property type="match status" value="1"/>
</dbReference>
<protein>
    <recommendedName>
        <fullName evidence="6">RBR-type E3 ubiquitin transferase</fullName>
        <ecNumber evidence="6">2.3.2.31</ecNumber>
    </recommendedName>
</protein>
<dbReference type="AlphaFoldDB" id="A0AAN7EAD2"/>
<name>A0AAN7EAD2_QUERU</name>
<keyword evidence="9" id="KW-0677">Repeat</keyword>
<evidence type="ECO:0000313" key="19">
    <source>
        <dbReference type="Proteomes" id="UP001324115"/>
    </source>
</evidence>
<keyword evidence="15" id="KW-1133">Transmembrane helix</keyword>
<dbReference type="InterPro" id="IPR031127">
    <property type="entry name" value="E3_UB_ligase_RBR"/>
</dbReference>
<evidence type="ECO:0000256" key="6">
    <source>
        <dbReference type="ARBA" id="ARBA00012251"/>
    </source>
</evidence>
<dbReference type="InterPro" id="IPR017907">
    <property type="entry name" value="Znf_RING_CS"/>
</dbReference>
<keyword evidence="8" id="KW-0479">Metal-binding</keyword>
<evidence type="ECO:0000256" key="5">
    <source>
        <dbReference type="ARBA" id="ARBA00005884"/>
    </source>
</evidence>
<evidence type="ECO:0000256" key="4">
    <source>
        <dbReference type="ARBA" id="ARBA00004906"/>
    </source>
</evidence>
<dbReference type="GO" id="GO:0008270">
    <property type="term" value="F:zinc ion binding"/>
    <property type="evidence" value="ECO:0007669"/>
    <property type="project" value="UniProtKB-KW"/>
</dbReference>
<keyword evidence="10 13" id="KW-0863">Zinc-finger</keyword>
<dbReference type="Pfam" id="PF01485">
    <property type="entry name" value="IBR"/>
    <property type="match status" value="1"/>
</dbReference>
<dbReference type="GO" id="GO:0016567">
    <property type="term" value="P:protein ubiquitination"/>
    <property type="evidence" value="ECO:0007669"/>
    <property type="project" value="InterPro"/>
</dbReference>
<sequence length="368" mass="41951">MGNTIQKPIQKAALASTFDCQICLEPIISNKKFYNKETCFHIFCVDCVSKYIDAKLEDSVANVRCPGMNCGKLLDPFSCQPIIPKRLFDRWMNLLCISKILGFRKCYCPNRSCSVLIINEGRRKDKRSKCPKCKQPFCFNCKIPWKSGHLCSQKEDDIDMNDILFVETAQEKGWVRCPECNFWIERGYGLPIITCRCQTKFCYHCGRRCSQHTCSCNEYVRERNRVVSAEMNMARTDKVIFACVVLFIIAVLIFFVQHYILRQADQVALPLFMKRVNCELKPGRPNGPIGESKMPTSTRPKKVGPILSHGPPVRTKAQTCPSRFKKLVLQAREACPASLRGLFSRSERLAQQVCKACSARKGGRTSLL</sequence>
<evidence type="ECO:0000259" key="17">
    <source>
        <dbReference type="PROSITE" id="PS51873"/>
    </source>
</evidence>
<dbReference type="InterPro" id="IPR018957">
    <property type="entry name" value="Znf_C3HC4_RING-type"/>
</dbReference>
<keyword evidence="12" id="KW-0862">Zinc</keyword>
<dbReference type="PANTHER" id="PTHR11685">
    <property type="entry name" value="RBR FAMILY RING FINGER AND IBR DOMAIN-CONTAINING"/>
    <property type="match status" value="1"/>
</dbReference>
<keyword evidence="19" id="KW-1185">Reference proteome</keyword>
<reference evidence="18 19" key="1">
    <citation type="journal article" date="2023" name="G3 (Bethesda)">
        <title>A haplotype-resolved chromosome-scale genome for Quercus rubra L. provides insights into the genetics of adaptive traits for red oak species.</title>
        <authorList>
            <person name="Kapoor B."/>
            <person name="Jenkins J."/>
            <person name="Schmutz J."/>
            <person name="Zhebentyayeva T."/>
            <person name="Kuelheim C."/>
            <person name="Coggeshall M."/>
            <person name="Heim C."/>
            <person name="Lasky J.R."/>
            <person name="Leites L."/>
            <person name="Islam-Faridi N."/>
            <person name="Romero-Severson J."/>
            <person name="DeLeo V.L."/>
            <person name="Lucas S.M."/>
            <person name="Lazic D."/>
            <person name="Gailing O."/>
            <person name="Carlson J."/>
            <person name="Staton M."/>
        </authorList>
    </citation>
    <scope>NUCLEOTIDE SEQUENCE [LARGE SCALE GENOMIC DNA]</scope>
    <source>
        <strain evidence="18">Pseudo-F2</strain>
    </source>
</reference>
<keyword evidence="15" id="KW-0472">Membrane</keyword>
<keyword evidence="15" id="KW-0812">Transmembrane</keyword>
<dbReference type="SUPFAM" id="SSF57850">
    <property type="entry name" value="RING/U-box"/>
    <property type="match status" value="2"/>
</dbReference>
<dbReference type="InterPro" id="IPR001841">
    <property type="entry name" value="Znf_RING"/>
</dbReference>
<evidence type="ECO:0000256" key="8">
    <source>
        <dbReference type="ARBA" id="ARBA00022723"/>
    </source>
</evidence>
<comment type="caution">
    <text evidence="18">The sequence shown here is derived from an EMBL/GenBank/DDBJ whole genome shotgun (WGS) entry which is preliminary data.</text>
</comment>
<comment type="function">
    <text evidence="3">Might act as an E3 ubiquitin-protein ligase, or as part of E3 complex, which accepts ubiquitin from specific E2 ubiquitin-conjugating enzymes and then transfers it to substrates.</text>
</comment>
<evidence type="ECO:0000256" key="10">
    <source>
        <dbReference type="ARBA" id="ARBA00022771"/>
    </source>
</evidence>
<evidence type="ECO:0000256" key="12">
    <source>
        <dbReference type="ARBA" id="ARBA00022833"/>
    </source>
</evidence>
<comment type="cofactor">
    <cofactor evidence="2">
        <name>Zn(2+)</name>
        <dbReference type="ChEBI" id="CHEBI:29105"/>
    </cofactor>
</comment>
<evidence type="ECO:0000256" key="14">
    <source>
        <dbReference type="SAM" id="MobiDB-lite"/>
    </source>
</evidence>
<dbReference type="Pfam" id="PF00097">
    <property type="entry name" value="zf-C3HC4"/>
    <property type="match status" value="1"/>
</dbReference>
<evidence type="ECO:0000256" key="11">
    <source>
        <dbReference type="ARBA" id="ARBA00022786"/>
    </source>
</evidence>
<dbReference type="PROSITE" id="PS51873">
    <property type="entry name" value="TRIAD"/>
    <property type="match status" value="1"/>
</dbReference>
<evidence type="ECO:0000259" key="16">
    <source>
        <dbReference type="PROSITE" id="PS50089"/>
    </source>
</evidence>
<dbReference type="Gene3D" id="3.30.40.10">
    <property type="entry name" value="Zinc/RING finger domain, C3HC4 (zinc finger)"/>
    <property type="match status" value="1"/>
</dbReference>
<organism evidence="18 19">
    <name type="scientific">Quercus rubra</name>
    <name type="common">Northern red oak</name>
    <name type="synonym">Quercus borealis</name>
    <dbReference type="NCBI Taxonomy" id="3512"/>
    <lineage>
        <taxon>Eukaryota</taxon>
        <taxon>Viridiplantae</taxon>
        <taxon>Streptophyta</taxon>
        <taxon>Embryophyta</taxon>
        <taxon>Tracheophyta</taxon>
        <taxon>Spermatophyta</taxon>
        <taxon>Magnoliopsida</taxon>
        <taxon>eudicotyledons</taxon>
        <taxon>Gunneridae</taxon>
        <taxon>Pentapetalae</taxon>
        <taxon>rosids</taxon>
        <taxon>fabids</taxon>
        <taxon>Fagales</taxon>
        <taxon>Fagaceae</taxon>
        <taxon>Quercus</taxon>
    </lineage>
</organism>
<feature type="domain" description="RING-type" evidence="16">
    <location>
        <begin position="20"/>
        <end position="66"/>
    </location>
</feature>
<dbReference type="InterPro" id="IPR002867">
    <property type="entry name" value="IBR_dom"/>
</dbReference>
<dbReference type="PROSITE" id="PS00518">
    <property type="entry name" value="ZF_RING_1"/>
    <property type="match status" value="1"/>
</dbReference>
<evidence type="ECO:0000256" key="2">
    <source>
        <dbReference type="ARBA" id="ARBA00001947"/>
    </source>
</evidence>
<dbReference type="EMBL" id="JAXUIC010000010">
    <property type="protein sequence ID" value="KAK4566516.1"/>
    <property type="molecule type" value="Genomic_DNA"/>
</dbReference>
<dbReference type="PROSITE" id="PS50089">
    <property type="entry name" value="ZF_RING_2"/>
    <property type="match status" value="1"/>
</dbReference>
<feature type="region of interest" description="Disordered" evidence="14">
    <location>
        <begin position="284"/>
        <end position="317"/>
    </location>
</feature>
<evidence type="ECO:0000256" key="9">
    <source>
        <dbReference type="ARBA" id="ARBA00022737"/>
    </source>
</evidence>
<keyword evidence="7" id="KW-0808">Transferase</keyword>
<accession>A0AAN7EAD2</accession>
<dbReference type="InterPro" id="IPR044066">
    <property type="entry name" value="TRIAD_supradom"/>
</dbReference>
<evidence type="ECO:0000256" key="15">
    <source>
        <dbReference type="SAM" id="Phobius"/>
    </source>
</evidence>
<evidence type="ECO:0000256" key="13">
    <source>
        <dbReference type="PROSITE-ProRule" id="PRU00175"/>
    </source>
</evidence>
<dbReference type="Gene3D" id="1.20.120.1750">
    <property type="match status" value="1"/>
</dbReference>
<gene>
    <name evidence="18" type="ORF">RGQ29_002683</name>
</gene>
<proteinExistence type="inferred from homology"/>
<dbReference type="InterPro" id="IPR013083">
    <property type="entry name" value="Znf_RING/FYVE/PHD"/>
</dbReference>
<feature type="transmembrane region" description="Helical" evidence="15">
    <location>
        <begin position="239"/>
        <end position="260"/>
    </location>
</feature>
<evidence type="ECO:0000256" key="3">
    <source>
        <dbReference type="ARBA" id="ARBA00003976"/>
    </source>
</evidence>